<dbReference type="PANTHER" id="PTHR34220:SF10">
    <property type="entry name" value="SENSOR HISTIDINE KINASE BTSS"/>
    <property type="match status" value="1"/>
</dbReference>
<dbReference type="EC" id="2.7.13.3" evidence="8"/>
<feature type="transmembrane region" description="Helical" evidence="6">
    <location>
        <begin position="117"/>
        <end position="141"/>
    </location>
</feature>
<dbReference type="GO" id="GO:0071555">
    <property type="term" value="P:cell wall organization"/>
    <property type="evidence" value="ECO:0007669"/>
    <property type="project" value="InterPro"/>
</dbReference>
<dbReference type="GO" id="GO:0000155">
    <property type="term" value="F:phosphorelay sensor kinase activity"/>
    <property type="evidence" value="ECO:0007669"/>
    <property type="project" value="InterPro"/>
</dbReference>
<gene>
    <name evidence="8" type="primary">yehU_4</name>
    <name evidence="8" type="ORF">NCTC9645_03888</name>
</gene>
<dbReference type="PANTHER" id="PTHR34220">
    <property type="entry name" value="SENSOR HISTIDINE KINASE YPDA"/>
    <property type="match status" value="1"/>
</dbReference>
<dbReference type="Gene3D" id="1.10.1760.20">
    <property type="match status" value="1"/>
</dbReference>
<keyword evidence="8" id="KW-0808">Transferase</keyword>
<name>A0A2X3ISX5_KLEPN</name>
<organism evidence="8 9">
    <name type="scientific">Klebsiella pneumoniae</name>
    <dbReference type="NCBI Taxonomy" id="573"/>
    <lineage>
        <taxon>Bacteria</taxon>
        <taxon>Pseudomonadati</taxon>
        <taxon>Pseudomonadota</taxon>
        <taxon>Gammaproteobacteria</taxon>
        <taxon>Enterobacterales</taxon>
        <taxon>Enterobacteriaceae</taxon>
        <taxon>Klebsiella/Raoultella group</taxon>
        <taxon>Klebsiella</taxon>
        <taxon>Klebsiella pneumoniae complex</taxon>
    </lineage>
</organism>
<feature type="domain" description="Signal transduction histidine kinase 5TM receptor LytS transmembrane region" evidence="7">
    <location>
        <begin position="65"/>
        <end position="196"/>
    </location>
</feature>
<feature type="transmembrane region" description="Helical" evidence="6">
    <location>
        <begin position="86"/>
        <end position="105"/>
    </location>
</feature>
<protein>
    <submittedName>
        <fullName evidence="8">Autolysin sensor kinase</fullName>
        <ecNumber evidence="8">2.7.13.3</ecNumber>
    </submittedName>
</protein>
<keyword evidence="8" id="KW-0418">Kinase</keyword>
<reference evidence="8 9" key="1">
    <citation type="submission" date="2018-06" db="EMBL/GenBank/DDBJ databases">
        <authorList>
            <consortium name="Pathogen Informatics"/>
            <person name="Doyle S."/>
        </authorList>
    </citation>
    <scope>NUCLEOTIDE SEQUENCE [LARGE SCALE GENOMIC DNA]</scope>
    <source>
        <strain evidence="8 9">NCTC9645</strain>
    </source>
</reference>
<proteinExistence type="predicted"/>
<evidence type="ECO:0000256" key="5">
    <source>
        <dbReference type="ARBA" id="ARBA00023136"/>
    </source>
</evidence>
<keyword evidence="4 6" id="KW-1133">Transmembrane helix</keyword>
<keyword evidence="5 6" id="KW-0472">Membrane</keyword>
<dbReference type="GO" id="GO:0005886">
    <property type="term" value="C:plasma membrane"/>
    <property type="evidence" value="ECO:0007669"/>
    <property type="project" value="UniProtKB-SubCell"/>
</dbReference>
<dbReference type="Proteomes" id="UP000250675">
    <property type="component" value="Unassembled WGS sequence"/>
</dbReference>
<comment type="subcellular location">
    <subcellularLocation>
        <location evidence="1">Cell membrane</location>
        <topology evidence="1">Multi-pass membrane protein</topology>
    </subcellularLocation>
</comment>
<evidence type="ECO:0000256" key="2">
    <source>
        <dbReference type="ARBA" id="ARBA00022475"/>
    </source>
</evidence>
<dbReference type="EMBL" id="UASO01000005">
    <property type="protein sequence ID" value="SQC85825.1"/>
    <property type="molecule type" value="Genomic_DNA"/>
</dbReference>
<evidence type="ECO:0000256" key="4">
    <source>
        <dbReference type="ARBA" id="ARBA00022989"/>
    </source>
</evidence>
<feature type="transmembrane region" description="Helical" evidence="6">
    <location>
        <begin position="12"/>
        <end position="36"/>
    </location>
</feature>
<evidence type="ECO:0000256" key="6">
    <source>
        <dbReference type="SAM" id="Phobius"/>
    </source>
</evidence>
<dbReference type="InterPro" id="IPR050640">
    <property type="entry name" value="Bact_2-comp_sensor_kinase"/>
</dbReference>
<sequence>MVRAFRHVWFAGMYEFDLVLLLLQQMCVFLVIAWLMSQNPTVYPPDASHRSPAAQAAVLRHLLHFLHYGTYFGLHIEDSIANTRAIGAVMGGLLGGPVVGGLVGLTGGLHRYSLGGMTALSCMVSTIVEGLLGGLVHSVLVKRGRPDKVFSPLTAGAITFVAELVQMMIILLIARPFQDALHLVQSIAAPMMVTNTSVRRCLCAFCWTSGRCLRSTPPPFPPRR</sequence>
<keyword evidence="2" id="KW-1003">Cell membrane</keyword>
<evidence type="ECO:0000313" key="8">
    <source>
        <dbReference type="EMBL" id="SQC85825.1"/>
    </source>
</evidence>
<evidence type="ECO:0000256" key="3">
    <source>
        <dbReference type="ARBA" id="ARBA00022692"/>
    </source>
</evidence>
<accession>A0A2X3ISX5</accession>
<evidence type="ECO:0000259" key="7">
    <source>
        <dbReference type="Pfam" id="PF07694"/>
    </source>
</evidence>
<dbReference type="Pfam" id="PF07694">
    <property type="entry name" value="5TM-5TMR_LYT"/>
    <property type="match status" value="1"/>
</dbReference>
<evidence type="ECO:0000256" key="1">
    <source>
        <dbReference type="ARBA" id="ARBA00004651"/>
    </source>
</evidence>
<dbReference type="AlphaFoldDB" id="A0A2X3ISX5"/>
<evidence type="ECO:0000313" key="9">
    <source>
        <dbReference type="Proteomes" id="UP000250675"/>
    </source>
</evidence>
<feature type="transmembrane region" description="Helical" evidence="6">
    <location>
        <begin position="153"/>
        <end position="174"/>
    </location>
</feature>
<keyword evidence="3 6" id="KW-0812">Transmembrane</keyword>
<dbReference type="InterPro" id="IPR011620">
    <property type="entry name" value="Sig_transdc_His_kinase_LytS_TM"/>
</dbReference>